<comment type="caution">
    <text evidence="1">The sequence shown here is derived from an EMBL/GenBank/DDBJ whole genome shotgun (WGS) entry which is preliminary data.</text>
</comment>
<dbReference type="RefSeq" id="WP_169495328.1">
    <property type="nucleotide sequence ID" value="NZ_JABBGM010000017.1"/>
</dbReference>
<evidence type="ECO:0000313" key="2">
    <source>
        <dbReference type="Proteomes" id="UP000583556"/>
    </source>
</evidence>
<dbReference type="Proteomes" id="UP000583556">
    <property type="component" value="Unassembled WGS sequence"/>
</dbReference>
<accession>A0A7Y0BTG1</accession>
<organism evidence="1 2">
    <name type="scientific">Novosphingobium olei</name>
    <dbReference type="NCBI Taxonomy" id="2728851"/>
    <lineage>
        <taxon>Bacteria</taxon>
        <taxon>Pseudomonadati</taxon>
        <taxon>Pseudomonadota</taxon>
        <taxon>Alphaproteobacteria</taxon>
        <taxon>Sphingomonadales</taxon>
        <taxon>Sphingomonadaceae</taxon>
        <taxon>Novosphingobium</taxon>
    </lineage>
</organism>
<keyword evidence="2" id="KW-1185">Reference proteome</keyword>
<sequence length="95" mass="10706">MRVEKAEVEHYAAYLKDKSRRPSRGSNRGALHQHILTVGGETYSLLASWSGKFVYKAETVSFDWELDGSGNYRNVDLASVVTFKPNDEQARQGAR</sequence>
<gene>
    <name evidence="1" type="ORF">HHL27_20885</name>
</gene>
<evidence type="ECO:0000313" key="1">
    <source>
        <dbReference type="EMBL" id="NML96123.1"/>
    </source>
</evidence>
<reference evidence="1 2" key="1">
    <citation type="submission" date="2020-04" db="EMBL/GenBank/DDBJ databases">
        <title>Novosphingobium sp. TW-4 isolated from soil.</title>
        <authorList>
            <person name="Dahal R.H."/>
            <person name="Chaudhary D.K."/>
        </authorList>
    </citation>
    <scope>NUCLEOTIDE SEQUENCE [LARGE SCALE GENOMIC DNA]</scope>
    <source>
        <strain evidence="1 2">TW-4</strain>
    </source>
</reference>
<protein>
    <submittedName>
        <fullName evidence="1">Uncharacterized protein</fullName>
    </submittedName>
</protein>
<proteinExistence type="predicted"/>
<dbReference type="AlphaFoldDB" id="A0A7Y0BTG1"/>
<dbReference type="EMBL" id="JABBGM010000017">
    <property type="protein sequence ID" value="NML96123.1"/>
    <property type="molecule type" value="Genomic_DNA"/>
</dbReference>
<name>A0A7Y0BTG1_9SPHN</name>